<dbReference type="AlphaFoldDB" id="A0A6L2LX02"/>
<feature type="compositionally biased region" description="Basic and acidic residues" evidence="1">
    <location>
        <begin position="569"/>
        <end position="580"/>
    </location>
</feature>
<feature type="region of interest" description="Disordered" evidence="1">
    <location>
        <begin position="555"/>
        <end position="638"/>
    </location>
</feature>
<comment type="caution">
    <text evidence="2">The sequence shown here is derived from an EMBL/GenBank/DDBJ whole genome shotgun (WGS) entry which is preliminary data.</text>
</comment>
<organism evidence="2">
    <name type="scientific">Tanacetum cinerariifolium</name>
    <name type="common">Dalmatian daisy</name>
    <name type="synonym">Chrysanthemum cinerariifolium</name>
    <dbReference type="NCBI Taxonomy" id="118510"/>
    <lineage>
        <taxon>Eukaryota</taxon>
        <taxon>Viridiplantae</taxon>
        <taxon>Streptophyta</taxon>
        <taxon>Embryophyta</taxon>
        <taxon>Tracheophyta</taxon>
        <taxon>Spermatophyta</taxon>
        <taxon>Magnoliopsida</taxon>
        <taxon>eudicotyledons</taxon>
        <taxon>Gunneridae</taxon>
        <taxon>Pentapetalae</taxon>
        <taxon>asterids</taxon>
        <taxon>campanulids</taxon>
        <taxon>Asterales</taxon>
        <taxon>Asteraceae</taxon>
        <taxon>Asteroideae</taxon>
        <taxon>Anthemideae</taxon>
        <taxon>Anthemidinae</taxon>
        <taxon>Tanacetum</taxon>
    </lineage>
</organism>
<sequence length="953" mass="109578">MANENVPTPAPRRSDDQILPFVAWVPIRKRNFVLDLQKKQKNPIFQISEEFVQAIQMFLTDKTNLGSPTKKGRNDKPHVIPYYRFTKLIICHLGRIHNIYQRSTSPYHLAEKDLRLGNLKFFPKGEKDAVFGMPIPNELILNNIRNATYYNAYLEMVAKHNRRVAAENEGKKKPTTANTESTHVGGVTIQKLVAKATRPLQVVEGKGKAIATEEQAAQSLLALHTPKIKSITDQFILQRQTPATERGSTGPSAQLQDNVSTNIVHESSSPVNAETGADSEKTISGGDTEILQINEDQGKDEFMEEDEARPDPEVSRVAFARPNPEPTHEEFIDTVYLDVHASLKLPVDEHVILEEPLSASGTLSSMKSLDDAYTFRDQFLNDKSTKDEPGKLNMDSKVVSIVTIPIHQAFSLVPPLSTPIIDLSPPRPVPATTHEPIFIETTMRTTTTLKPLPPPPQQSTVFNLELQDLPYKIDQTVNPVVKEAVHIALQAPLRDHFRELPEADIKEILHQRMFESSSYKSFPEHVALYEALDASMDQANKDEFLAEIDKSWKRRHDNQDPLHPPPDSDLSKSRRHDSGASRKQSASHSEQPIKDVPIPDNVNVLDSKDTDTASSQVKDQTRLDEADARRRQTSNSKTRLGYRIMPDIKNPLPLKGPSGQVTIQSQYFFNKDLEYLVSGDKGRRSTLSISKLKVAHYLDFGLEELVMSLWIESEQEYNISAAYSISHWWFKRKEFYISRHDAPSDRSKVRSHMRILSVISLKIYVRYEYAFLKEIVLRKADYKEYKISEADFKILHPNDFEDLNIVIKKRIKDLQLGIESYQTKLNLTQPNWDASDFLFKEDYTIVSKPREVIYRDRNDQKKMMQETEVHKFSNGMLNRILENLNHMVKDFRLFKYYLGMTIRIWSEDDRRRSKEFMKVTKRRLKIKRIFRSFKSFVGGRLRDVDYRLIQRTK</sequence>
<proteinExistence type="predicted"/>
<feature type="compositionally biased region" description="Polar residues" evidence="1">
    <location>
        <begin position="581"/>
        <end position="590"/>
    </location>
</feature>
<dbReference type="EMBL" id="BKCJ010005359">
    <property type="protein sequence ID" value="GEU66311.1"/>
    <property type="molecule type" value="Genomic_DNA"/>
</dbReference>
<gene>
    <name evidence="2" type="ORF">Tci_038289</name>
</gene>
<reference evidence="2" key="1">
    <citation type="journal article" date="2019" name="Sci. Rep.">
        <title>Draft genome of Tanacetum cinerariifolium, the natural source of mosquito coil.</title>
        <authorList>
            <person name="Yamashiro T."/>
            <person name="Shiraishi A."/>
            <person name="Satake H."/>
            <person name="Nakayama K."/>
        </authorList>
    </citation>
    <scope>NUCLEOTIDE SEQUENCE</scope>
</reference>
<accession>A0A6L2LX02</accession>
<evidence type="ECO:0000313" key="2">
    <source>
        <dbReference type="EMBL" id="GEU66311.1"/>
    </source>
</evidence>
<evidence type="ECO:0000256" key="1">
    <source>
        <dbReference type="SAM" id="MobiDB-lite"/>
    </source>
</evidence>
<evidence type="ECO:0008006" key="3">
    <source>
        <dbReference type="Google" id="ProtNLM"/>
    </source>
</evidence>
<name>A0A6L2LX02_TANCI</name>
<protein>
    <recommendedName>
        <fullName evidence="3">Histone deacetylase 14</fullName>
    </recommendedName>
</protein>
<feature type="compositionally biased region" description="Basic and acidic residues" evidence="1">
    <location>
        <begin position="619"/>
        <end position="630"/>
    </location>
</feature>